<dbReference type="AlphaFoldDB" id="A0A7R9XVG9"/>
<feature type="compositionally biased region" description="Polar residues" evidence="1">
    <location>
        <begin position="418"/>
        <end position="431"/>
    </location>
</feature>
<name>A0A7R9XVG9_MICPS</name>
<protein>
    <submittedName>
        <fullName evidence="2">Uncharacterized protein</fullName>
    </submittedName>
</protein>
<proteinExistence type="predicted"/>
<feature type="region of interest" description="Disordered" evidence="1">
    <location>
        <begin position="71"/>
        <end position="103"/>
    </location>
</feature>
<reference evidence="2" key="1">
    <citation type="submission" date="2021-01" db="EMBL/GenBank/DDBJ databases">
        <authorList>
            <person name="Corre E."/>
            <person name="Pelletier E."/>
            <person name="Niang G."/>
            <person name="Scheremetjew M."/>
            <person name="Finn R."/>
            <person name="Kale V."/>
            <person name="Holt S."/>
            <person name="Cochrane G."/>
            <person name="Meng A."/>
            <person name="Brown T."/>
            <person name="Cohen L."/>
        </authorList>
    </citation>
    <scope>NUCLEOTIDE SEQUENCE</scope>
    <source>
        <strain evidence="2">RCC1614</strain>
    </source>
</reference>
<evidence type="ECO:0000256" key="1">
    <source>
        <dbReference type="SAM" id="MobiDB-lite"/>
    </source>
</evidence>
<accession>A0A7R9XVG9</accession>
<feature type="region of interest" description="Disordered" evidence="1">
    <location>
        <begin position="385"/>
        <end position="436"/>
    </location>
</feature>
<feature type="region of interest" description="Disordered" evidence="1">
    <location>
        <begin position="188"/>
        <end position="211"/>
    </location>
</feature>
<organism evidence="2">
    <name type="scientific">Micromonas pusilla</name>
    <name type="common">Picoplanktonic green alga</name>
    <name type="synonym">Chromulina pusilla</name>
    <dbReference type="NCBI Taxonomy" id="38833"/>
    <lineage>
        <taxon>Eukaryota</taxon>
        <taxon>Viridiplantae</taxon>
        <taxon>Chlorophyta</taxon>
        <taxon>Mamiellophyceae</taxon>
        <taxon>Mamiellales</taxon>
        <taxon>Mamiellaceae</taxon>
        <taxon>Micromonas</taxon>
    </lineage>
</organism>
<feature type="compositionally biased region" description="Basic and acidic residues" evidence="1">
    <location>
        <begin position="385"/>
        <end position="408"/>
    </location>
</feature>
<gene>
    <name evidence="2" type="ORF">MPUS1402_LOCUS2005</name>
</gene>
<dbReference type="EMBL" id="HBDY01002646">
    <property type="protein sequence ID" value="CAD8229854.1"/>
    <property type="molecule type" value="Transcribed_RNA"/>
</dbReference>
<sequence length="481" mass="49969">MNHAQRQNSLAALLSGSTFSGENDVSRTPSRDMSGVLAGEILAAASAPGACEGITLAPGSSPVGGNVATFGGGARRVRGDGDGGGTAGGKRRKLDGAGSTHHAPLLRRMESNGDDEFGDEPLNYPETPAAPTRLVGDIFFGVLGDVLGKVFNLKTSFGPTVSGATACEEGRERLATLAEELAKKLPDLSGAAEDASSDGGGVRGGRATREPTVDRTALNAEVDSVVVASKAAETAWRRYTEATTRAAQSARRAKVAAGRCDAAKRELAGAKIARDATLNLGDGSSLGAFSLDGFDAGIAREVTARVDAKIATLTATVAELAATVASATKEEAEARGQAATSSRAFKPPYDEVHKRALRLRLGAEERAERQIARALGRADHLVEHAERRRKDLEKRAAGKGAGKEKEAPGKGGAKGAATTNGTRVTAHATTNGEREAMEELAARAKIAREGQALLRRAADAAKTAIEWSKHEIERLDVRDRP</sequence>
<evidence type="ECO:0000313" key="2">
    <source>
        <dbReference type="EMBL" id="CAD8229854.1"/>
    </source>
</evidence>